<gene>
    <name evidence="2" type="ORF">JO379_003714</name>
</gene>
<organism evidence="2 3">
    <name type="scientific">Streptomyces syringium</name>
    <dbReference type="NCBI Taxonomy" id="76729"/>
    <lineage>
        <taxon>Bacteria</taxon>
        <taxon>Bacillati</taxon>
        <taxon>Actinomycetota</taxon>
        <taxon>Actinomycetes</taxon>
        <taxon>Kitasatosporales</taxon>
        <taxon>Streptomycetaceae</taxon>
        <taxon>Streptomyces</taxon>
    </lineage>
</organism>
<dbReference type="GeneID" id="91570591"/>
<sequence>MTTAPALTKELLVEILAEYGEREADDIAERVDSLELAWLVHSLEERYGLELDLDDVQLARMTTLDAALAVLGEVLPSPEIPSPESGSGDGAETGGEGSDRKAAQAA</sequence>
<comment type="caution">
    <text evidence="2">The sequence shown here is derived from an EMBL/GenBank/DDBJ whole genome shotgun (WGS) entry which is preliminary data.</text>
</comment>
<reference evidence="2 3" key="1">
    <citation type="submission" date="2021-03" db="EMBL/GenBank/DDBJ databases">
        <title>Sequencing the genomes of 1000 actinobacteria strains.</title>
        <authorList>
            <person name="Klenk H.-P."/>
        </authorList>
    </citation>
    <scope>NUCLEOTIDE SEQUENCE [LARGE SCALE GENOMIC DNA]</scope>
    <source>
        <strain evidence="2 3">DSM 41480</strain>
    </source>
</reference>
<dbReference type="EMBL" id="JAGIOH010000001">
    <property type="protein sequence ID" value="MBP2404245.1"/>
    <property type="molecule type" value="Genomic_DNA"/>
</dbReference>
<evidence type="ECO:0000256" key="1">
    <source>
        <dbReference type="SAM" id="MobiDB-lite"/>
    </source>
</evidence>
<proteinExistence type="predicted"/>
<keyword evidence="3" id="KW-1185">Reference proteome</keyword>
<dbReference type="RefSeq" id="WP_209515959.1">
    <property type="nucleotide sequence ID" value="NZ_JAGIOH010000001.1"/>
</dbReference>
<dbReference type="Gene3D" id="1.10.1200.10">
    <property type="entry name" value="ACP-like"/>
    <property type="match status" value="1"/>
</dbReference>
<dbReference type="InterPro" id="IPR036736">
    <property type="entry name" value="ACP-like_sf"/>
</dbReference>
<feature type="compositionally biased region" description="Gly residues" evidence="1">
    <location>
        <begin position="87"/>
        <end position="96"/>
    </location>
</feature>
<dbReference type="SUPFAM" id="SSF47336">
    <property type="entry name" value="ACP-like"/>
    <property type="match status" value="1"/>
</dbReference>
<dbReference type="Proteomes" id="UP001519291">
    <property type="component" value="Unassembled WGS sequence"/>
</dbReference>
<name>A0ABS4Y641_9ACTN</name>
<evidence type="ECO:0000313" key="2">
    <source>
        <dbReference type="EMBL" id="MBP2404245.1"/>
    </source>
</evidence>
<accession>A0ABS4Y641</accession>
<evidence type="ECO:0000313" key="3">
    <source>
        <dbReference type="Proteomes" id="UP001519291"/>
    </source>
</evidence>
<feature type="region of interest" description="Disordered" evidence="1">
    <location>
        <begin position="74"/>
        <end position="106"/>
    </location>
</feature>
<feature type="compositionally biased region" description="Basic and acidic residues" evidence="1">
    <location>
        <begin position="97"/>
        <end position="106"/>
    </location>
</feature>
<protein>
    <submittedName>
        <fullName evidence="2">Acyl carrier protein</fullName>
    </submittedName>
</protein>